<evidence type="ECO:0000259" key="14">
    <source>
        <dbReference type="SMART" id="SM00961"/>
    </source>
</evidence>
<dbReference type="InterPro" id="IPR036385">
    <property type="entry name" value="RuBisCO_ssu_sf"/>
</dbReference>
<dbReference type="InterPro" id="IPR011004">
    <property type="entry name" value="Trimer_LpxA-like_sf"/>
</dbReference>
<dbReference type="Proteomes" id="UP001152872">
    <property type="component" value="Unassembled WGS sequence"/>
</dbReference>
<sequence>MVVRSFAAPPTPWSRNLAEPQIDPSAYVHSFSNLIGDVYIGANVLIAPGTSIRADEGNPFHIGNSTNVQDGVVIHGLEKGRVIGDDGKEYSVWIGDSTSITHMALIHGPAYVGNNCFIGFRSTVFNARVGDGCIISLHALVQDVEIPAGRYVPSGAVITTQQQADLLPNVRESDQNFASHVIGINDSLRQGYRCAADIACITPIRQQQNSSPPISNSAASTQIKKQDFNQTNQTNQNFTNSSTNSSTNPSTNPSTNTNAQRNEPMTGDLAQQIRQLLAQGYHVAAEYADERRFRTGSWQSCAIPHSSEASTVISAVQAALVENEGEYVRLFGVDPKAKRRLTETIIQRPSDKPAVISNASSNGASHISSAPKASSNGAASSSNADIAGQVRQLLAQGYRISTEYADARRFRSAAWMTGPAIDASSESSVIAALNNILAEHEGEYVRLVGVDPKAKRRVVETIIQRADGNAVSIGQSSGGTATTYSAPRSSSNGNGAASDVSTAVGQLLAQGHRISVEHADERHFRTTSWQTLPAITANSPSAAIAALESYIAEYSDEYVRLVGVDTKAKRRVLELLVHRPGGQPIAATRTAVKVSNSSNSSYGGGAAGKLSADMLARIRQLLSQGYRIGTEHADERHFRTSSWHSCSPIAAANESEVIRALEACLAEHGDEYVRLLGIDTKAKRRVFEGIIQRPAK</sequence>
<keyword evidence="11" id="KW-0479">Metal-binding</keyword>
<dbReference type="InterPro" id="IPR000894">
    <property type="entry name" value="RuBisCO_ssu_dom"/>
</dbReference>
<evidence type="ECO:0000256" key="4">
    <source>
        <dbReference type="ARBA" id="ARBA00023587"/>
    </source>
</evidence>
<feature type="region of interest" description="Disordered" evidence="13">
    <location>
        <begin position="232"/>
        <end position="263"/>
    </location>
</feature>
<dbReference type="GO" id="GO:0015979">
    <property type="term" value="P:photosynthesis"/>
    <property type="evidence" value="ECO:0007669"/>
    <property type="project" value="UniProtKB-KW"/>
</dbReference>
<protein>
    <recommendedName>
        <fullName evidence="6">Carboxysome assembly protein CcmM</fullName>
    </recommendedName>
    <alternativeName>
        <fullName evidence="9">Carbon dioxide concentrating mechanism protein CcmM</fullName>
    </alternativeName>
</protein>
<keyword evidence="3" id="KW-0120">Carbon dioxide fixation</keyword>
<reference evidence="15" key="1">
    <citation type="submission" date="2019-05" db="EMBL/GenBank/DDBJ databases">
        <title>Whole genome sequencing of Pseudanabaena catenata USMAC16.</title>
        <authorList>
            <person name="Khan Z."/>
            <person name="Omar W.M."/>
            <person name="Convey P."/>
            <person name="Merican F."/>
            <person name="Najimudin N."/>
        </authorList>
    </citation>
    <scope>NUCLEOTIDE SEQUENCE</scope>
    <source>
        <strain evidence="15">USMAC16</strain>
    </source>
</reference>
<evidence type="ECO:0000256" key="12">
    <source>
        <dbReference type="PIRSR" id="PIRSR037250-52"/>
    </source>
</evidence>
<comment type="subcellular location">
    <subcellularLocation>
        <location evidence="4">Carboxysome</location>
    </subcellularLocation>
</comment>
<feature type="compositionally biased region" description="Low complexity" evidence="13">
    <location>
        <begin position="368"/>
        <end position="382"/>
    </location>
</feature>
<feature type="binding site" description="in other chain" evidence="11">
    <location>
        <position position="107"/>
    </location>
    <ligand>
        <name>Zn(2+)</name>
        <dbReference type="ChEBI" id="CHEBI:29105"/>
        <note>ligand shared between two neighboring subunits</note>
    </ligand>
</feature>
<accession>A0A9X4M6D8</accession>
<dbReference type="InterPro" id="IPR052265">
    <property type="entry name" value="Gamma-CA"/>
</dbReference>
<evidence type="ECO:0000256" key="8">
    <source>
        <dbReference type="ARBA" id="ARBA00024446"/>
    </source>
</evidence>
<dbReference type="Pfam" id="PF00101">
    <property type="entry name" value="RuBisCO_small"/>
    <property type="match status" value="4"/>
</dbReference>
<evidence type="ECO:0000256" key="5">
    <source>
        <dbReference type="ARBA" id="ARBA00023595"/>
    </source>
</evidence>
<keyword evidence="8" id="KW-1283">Bacterial microcompartment</keyword>
<feature type="binding site" evidence="11">
    <location>
        <position position="102"/>
    </location>
    <ligand>
        <name>Zn(2+)</name>
        <dbReference type="ChEBI" id="CHEBI:29105"/>
        <note>ligand shared between two neighboring subunits</note>
    </ligand>
</feature>
<feature type="compositionally biased region" description="Low complexity" evidence="13">
    <location>
        <begin position="232"/>
        <end position="258"/>
    </location>
</feature>
<feature type="binding site" description="in other chain" evidence="11">
    <location>
        <position position="75"/>
    </location>
    <ligand>
        <name>Zn(2+)</name>
        <dbReference type="ChEBI" id="CHEBI:29105"/>
        <note>ligand shared between two neighboring subunits</note>
    </ligand>
</feature>
<evidence type="ECO:0000256" key="6">
    <source>
        <dbReference type="ARBA" id="ARBA00023636"/>
    </source>
</evidence>
<feature type="domain" description="Ribulose bisphosphate carboxylase small subunit" evidence="14">
    <location>
        <begin position="256"/>
        <end position="349"/>
    </location>
</feature>
<evidence type="ECO:0000256" key="3">
    <source>
        <dbReference type="ARBA" id="ARBA00023300"/>
    </source>
</evidence>
<gene>
    <name evidence="15" type="ORF">FEV09_03860</name>
</gene>
<dbReference type="GO" id="GO:0043886">
    <property type="term" value="F:structural constituent of carboxysome shell"/>
    <property type="evidence" value="ECO:0007669"/>
    <property type="project" value="InterPro"/>
</dbReference>
<name>A0A9X4M6D8_9CYAN</name>
<dbReference type="SMART" id="SM00961">
    <property type="entry name" value="RuBisCO_small"/>
    <property type="match status" value="4"/>
</dbReference>
<keyword evidence="12" id="KW-1015">Disulfide bond</keyword>
<dbReference type="InterPro" id="IPR047223">
    <property type="entry name" value="CA_gamma_LbH"/>
</dbReference>
<dbReference type="CDD" id="cd00307">
    <property type="entry name" value="RuBisCO_small_like"/>
    <property type="match status" value="4"/>
</dbReference>
<evidence type="ECO:0000256" key="2">
    <source>
        <dbReference type="ARBA" id="ARBA00022737"/>
    </source>
</evidence>
<dbReference type="SUPFAM" id="SSF55239">
    <property type="entry name" value="RuBisCO, small subunit"/>
    <property type="match status" value="4"/>
</dbReference>
<keyword evidence="16" id="KW-1185">Reference proteome</keyword>
<dbReference type="PIRSF" id="PIRSF037250">
    <property type="entry name" value="CcmM"/>
    <property type="match status" value="1"/>
</dbReference>
<evidence type="ECO:0000256" key="13">
    <source>
        <dbReference type="SAM" id="MobiDB-lite"/>
    </source>
</evidence>
<dbReference type="Gene3D" id="3.30.190.10">
    <property type="entry name" value="Ribulose bisphosphate carboxylase, small subunit"/>
    <property type="match status" value="4"/>
</dbReference>
<comment type="caution">
    <text evidence="15">The sequence shown here is derived from an EMBL/GenBank/DDBJ whole genome shotgun (WGS) entry which is preliminary data.</text>
</comment>
<dbReference type="PANTHER" id="PTHR43360">
    <property type="entry name" value="CARBON DIOXIDE CONCENTRATING MECHANISM PROTEIN CCMM"/>
    <property type="match status" value="1"/>
</dbReference>
<dbReference type="GO" id="GO:0031470">
    <property type="term" value="C:carboxysome"/>
    <property type="evidence" value="ECO:0007669"/>
    <property type="project" value="UniProtKB-SubCell"/>
</dbReference>
<evidence type="ECO:0000256" key="7">
    <source>
        <dbReference type="ARBA" id="ARBA00023669"/>
    </source>
</evidence>
<feature type="region of interest" description="Disordered" evidence="13">
    <location>
        <begin position="352"/>
        <end position="382"/>
    </location>
</feature>
<feature type="compositionally biased region" description="Polar residues" evidence="13">
    <location>
        <begin position="357"/>
        <end position="367"/>
    </location>
</feature>
<proteinExistence type="inferred from homology"/>
<dbReference type="SUPFAM" id="SSF51161">
    <property type="entry name" value="Trimeric LpxA-like enzymes"/>
    <property type="match status" value="1"/>
</dbReference>
<dbReference type="GO" id="GO:0046872">
    <property type="term" value="F:metal ion binding"/>
    <property type="evidence" value="ECO:0007669"/>
    <property type="project" value="UniProtKB-KW"/>
</dbReference>
<feature type="active site" description="Proton donor/acceptor" evidence="10">
    <location>
        <position position="56"/>
    </location>
</feature>
<dbReference type="RefSeq" id="WP_009625734.1">
    <property type="nucleotide sequence ID" value="NZ_VBTY01000019.1"/>
</dbReference>
<comment type="similarity">
    <text evidence="5">Belongs to the gamma-class carbonic anhydrase family.</text>
</comment>
<feature type="domain" description="Ribulose bisphosphate carboxylase small subunit" evidence="14">
    <location>
        <begin position="375"/>
        <end position="466"/>
    </location>
</feature>
<evidence type="ECO:0000313" key="15">
    <source>
        <dbReference type="EMBL" id="MDG3493684.1"/>
    </source>
</evidence>
<dbReference type="Gene3D" id="2.160.10.10">
    <property type="entry name" value="Hexapeptide repeat proteins"/>
    <property type="match status" value="1"/>
</dbReference>
<dbReference type="GO" id="GO:0015977">
    <property type="term" value="P:carbon fixation"/>
    <property type="evidence" value="ECO:0007669"/>
    <property type="project" value="UniProtKB-KW"/>
</dbReference>
<dbReference type="CDD" id="cd00710">
    <property type="entry name" value="LbH_gamma_CA"/>
    <property type="match status" value="1"/>
</dbReference>
<feature type="disulfide bond" evidence="12">
    <location>
        <begin position="194"/>
        <end position="200"/>
    </location>
</feature>
<dbReference type="InterPro" id="IPR017156">
    <property type="entry name" value="CcmM"/>
</dbReference>
<keyword evidence="1" id="KW-0602">Photosynthesis</keyword>
<feature type="region of interest" description="Disordered" evidence="13">
    <location>
        <begin position="474"/>
        <end position="497"/>
    </location>
</feature>
<organism evidence="15 16">
    <name type="scientific">Pseudanabaena catenata USMAC16</name>
    <dbReference type="NCBI Taxonomy" id="1855837"/>
    <lineage>
        <taxon>Bacteria</taxon>
        <taxon>Bacillati</taxon>
        <taxon>Cyanobacteriota</taxon>
        <taxon>Cyanophyceae</taxon>
        <taxon>Pseudanabaenales</taxon>
        <taxon>Pseudanabaenaceae</taxon>
        <taxon>Pseudanabaena</taxon>
    </lineage>
</organism>
<evidence type="ECO:0000256" key="10">
    <source>
        <dbReference type="PIRSR" id="PIRSR037250-50"/>
    </source>
</evidence>
<keyword evidence="2" id="KW-0677">Repeat</keyword>
<dbReference type="AlphaFoldDB" id="A0A9X4M6D8"/>
<dbReference type="PANTHER" id="PTHR43360:SF1">
    <property type="entry name" value="CARBOXYSOME ASSEMBLY PROTEIN CCMM"/>
    <property type="match status" value="1"/>
</dbReference>
<evidence type="ECO:0000256" key="11">
    <source>
        <dbReference type="PIRSR" id="PIRSR037250-51"/>
    </source>
</evidence>
<evidence type="ECO:0000313" key="16">
    <source>
        <dbReference type="Proteomes" id="UP001152872"/>
    </source>
</evidence>
<keyword evidence="7" id="KW-1282">Carboxysome</keyword>
<evidence type="ECO:0000256" key="9">
    <source>
        <dbReference type="ARBA" id="ARBA00030397"/>
    </source>
</evidence>
<dbReference type="EMBL" id="VBTY01000019">
    <property type="protein sequence ID" value="MDG3493684.1"/>
    <property type="molecule type" value="Genomic_DNA"/>
</dbReference>
<evidence type="ECO:0000256" key="1">
    <source>
        <dbReference type="ARBA" id="ARBA00022531"/>
    </source>
</evidence>
<keyword evidence="11" id="KW-0862">Zinc</keyword>
<feature type="domain" description="Ribulose bisphosphate carboxylase small subunit" evidence="14">
    <location>
        <begin position="487"/>
        <end position="580"/>
    </location>
</feature>
<feature type="domain" description="Ribulose bisphosphate carboxylase small subunit" evidence="14">
    <location>
        <begin position="601"/>
        <end position="694"/>
    </location>
</feature>